<feature type="transmembrane region" description="Helical" evidence="1">
    <location>
        <begin position="43"/>
        <end position="68"/>
    </location>
</feature>
<dbReference type="EMBL" id="BBMN01000001">
    <property type="protein sequence ID" value="GAL02185.1"/>
    <property type="molecule type" value="Genomic_DNA"/>
</dbReference>
<feature type="transmembrane region" description="Helical" evidence="1">
    <location>
        <begin position="6"/>
        <end position="22"/>
    </location>
</feature>
<gene>
    <name evidence="2" type="ORF">JCM19237_5078</name>
</gene>
<organism evidence="2 3">
    <name type="scientific">Photobacterium aphoticum</name>
    <dbReference type="NCBI Taxonomy" id="754436"/>
    <lineage>
        <taxon>Bacteria</taxon>
        <taxon>Pseudomonadati</taxon>
        <taxon>Pseudomonadota</taxon>
        <taxon>Gammaproteobacteria</taxon>
        <taxon>Vibrionales</taxon>
        <taxon>Vibrionaceae</taxon>
        <taxon>Photobacterium</taxon>
    </lineage>
</organism>
<accession>A0A090QGB8</accession>
<dbReference type="STRING" id="754436.JCM19237_5078"/>
<keyword evidence="1" id="KW-0472">Membrane</keyword>
<keyword evidence="1" id="KW-1133">Transmembrane helix</keyword>
<dbReference type="Proteomes" id="UP000029227">
    <property type="component" value="Unassembled WGS sequence"/>
</dbReference>
<sequence>MDVVNDIVYVIFTAKFMMYWPAMRFDPQPKFTRTMATLMIGSVLCRLYTDFLFLALLLSVYGLVLYFIQCHVWMQYAKAKSEDPH</sequence>
<reference evidence="2 3" key="1">
    <citation type="journal article" date="2014" name="Genome Announc.">
        <title>Draft Genome Sequences of Two Vibrionaceae Species, Vibrio ponticus C121 and Photobacterium aphoticum C119, Isolated as Coral Reef Microbiota.</title>
        <authorList>
            <person name="Al-saari N."/>
            <person name="Meirelles P.M."/>
            <person name="Mino S."/>
            <person name="Suda W."/>
            <person name="Oshima K."/>
            <person name="Hattori M."/>
            <person name="Ohkuma M."/>
            <person name="Thompson F.L."/>
            <person name="Gomez-Gil B."/>
            <person name="Sawabe T."/>
            <person name="Sawabe T."/>
        </authorList>
    </citation>
    <scope>NUCLEOTIDE SEQUENCE [LARGE SCALE GENOMIC DNA]</scope>
    <source>
        <strain evidence="2 3">JCM 19237</strain>
    </source>
</reference>
<evidence type="ECO:0000313" key="3">
    <source>
        <dbReference type="Proteomes" id="UP000029227"/>
    </source>
</evidence>
<comment type="caution">
    <text evidence="2">The sequence shown here is derived from an EMBL/GenBank/DDBJ whole genome shotgun (WGS) entry which is preliminary data.</text>
</comment>
<proteinExistence type="predicted"/>
<keyword evidence="1" id="KW-0812">Transmembrane</keyword>
<protein>
    <submittedName>
        <fullName evidence="2">Uncharacterized protein</fullName>
    </submittedName>
</protein>
<name>A0A090QGB8_9GAMM</name>
<evidence type="ECO:0000313" key="2">
    <source>
        <dbReference type="EMBL" id="GAL02185.1"/>
    </source>
</evidence>
<evidence type="ECO:0000256" key="1">
    <source>
        <dbReference type="SAM" id="Phobius"/>
    </source>
</evidence>
<dbReference type="AlphaFoldDB" id="A0A090QGB8"/>